<comment type="pathway">
    <text evidence="1 6">Purine metabolism; IMP biosynthesis via de novo pathway; N(2)-formyl-N(1)-(5-phospho-D-ribosyl)glycinamide from N(1)-(5-phospho-D-ribosyl)glycinamide (10-formyl THF route): step 1/1.</text>
</comment>
<feature type="site" description="Raises pKa of active site His" evidence="6">
    <location>
        <position position="144"/>
    </location>
</feature>
<comment type="caution">
    <text evidence="8">The sequence shown here is derived from an EMBL/GenBank/DDBJ whole genome shotgun (WGS) entry which is preliminary data.</text>
</comment>
<name>A0A7W8IR35_9BACL</name>
<accession>A0A7W8IR35</accession>
<dbReference type="HAMAP" id="MF_01930">
    <property type="entry name" value="PurN"/>
    <property type="match status" value="1"/>
</dbReference>
<evidence type="ECO:0000256" key="6">
    <source>
        <dbReference type="HAMAP-Rule" id="MF_01930"/>
    </source>
</evidence>
<gene>
    <name evidence="6" type="primary">purN</name>
    <name evidence="8" type="ORF">HNQ34_002275</name>
</gene>
<dbReference type="PANTHER" id="PTHR43369">
    <property type="entry name" value="PHOSPHORIBOSYLGLYCINAMIDE FORMYLTRANSFERASE"/>
    <property type="match status" value="1"/>
</dbReference>
<evidence type="ECO:0000256" key="4">
    <source>
        <dbReference type="ARBA" id="ARBA00038440"/>
    </source>
</evidence>
<dbReference type="InterPro" id="IPR036477">
    <property type="entry name" value="Formyl_transf_N_sf"/>
</dbReference>
<evidence type="ECO:0000259" key="7">
    <source>
        <dbReference type="Pfam" id="PF00551"/>
    </source>
</evidence>
<dbReference type="NCBIfam" id="TIGR00639">
    <property type="entry name" value="PurN"/>
    <property type="match status" value="1"/>
</dbReference>
<dbReference type="SUPFAM" id="SSF53328">
    <property type="entry name" value="Formyltransferase"/>
    <property type="match status" value="1"/>
</dbReference>
<keyword evidence="9" id="KW-1185">Reference proteome</keyword>
<comment type="similarity">
    <text evidence="4 6">Belongs to the GART family.</text>
</comment>
<evidence type="ECO:0000256" key="3">
    <source>
        <dbReference type="ARBA" id="ARBA00022755"/>
    </source>
</evidence>
<dbReference type="InterPro" id="IPR001555">
    <property type="entry name" value="GART_AS"/>
</dbReference>
<dbReference type="PANTHER" id="PTHR43369:SF2">
    <property type="entry name" value="PHOSPHORIBOSYLGLYCINAMIDE FORMYLTRANSFERASE"/>
    <property type="match status" value="1"/>
</dbReference>
<feature type="binding site" evidence="6">
    <location>
        <position position="106"/>
    </location>
    <ligand>
        <name>(6R)-10-formyltetrahydrofolate</name>
        <dbReference type="ChEBI" id="CHEBI:195366"/>
    </ligand>
</feature>
<dbReference type="Pfam" id="PF00551">
    <property type="entry name" value="Formyl_trans_N"/>
    <property type="match status" value="1"/>
</dbReference>
<protein>
    <recommendedName>
        <fullName evidence="6">Phosphoribosylglycinamide formyltransferase</fullName>
        <ecNumber evidence="6">2.1.2.2</ecNumber>
    </recommendedName>
    <alternativeName>
        <fullName evidence="6">5'-phosphoribosylglycinamide transformylase</fullName>
    </alternativeName>
    <alternativeName>
        <fullName evidence="6">GAR transformylase</fullName>
        <shortName evidence="6">GART</shortName>
    </alternativeName>
</protein>
<evidence type="ECO:0000313" key="9">
    <source>
        <dbReference type="Proteomes" id="UP000520011"/>
    </source>
</evidence>
<dbReference type="EMBL" id="JACHEP010000012">
    <property type="protein sequence ID" value="MBB5325176.1"/>
    <property type="molecule type" value="Genomic_DNA"/>
</dbReference>
<dbReference type="CDD" id="cd08645">
    <property type="entry name" value="FMT_core_GART"/>
    <property type="match status" value="1"/>
</dbReference>
<dbReference type="EC" id="2.1.2.2" evidence="6"/>
<dbReference type="GO" id="GO:0004644">
    <property type="term" value="F:phosphoribosylglycinamide formyltransferase activity"/>
    <property type="evidence" value="ECO:0007669"/>
    <property type="project" value="UniProtKB-UniRule"/>
</dbReference>
<comment type="function">
    <text evidence="6">Catalyzes the transfer of a formyl group from 10-formyltetrahydrofolate to 5-phospho-ribosyl-glycinamide (GAR), producing 5-phospho-ribosyl-N-formylglycinamide (FGAR) and tetrahydrofolate.</text>
</comment>
<dbReference type="GO" id="GO:0006189">
    <property type="term" value="P:'de novo' IMP biosynthetic process"/>
    <property type="evidence" value="ECO:0007669"/>
    <property type="project" value="UniProtKB-UniRule"/>
</dbReference>
<evidence type="ECO:0000313" key="8">
    <source>
        <dbReference type="EMBL" id="MBB5325176.1"/>
    </source>
</evidence>
<reference evidence="8 9" key="1">
    <citation type="submission" date="2020-08" db="EMBL/GenBank/DDBJ databases">
        <title>Genomic Encyclopedia of Type Strains, Phase IV (KMG-IV): sequencing the most valuable type-strain genomes for metagenomic binning, comparative biology and taxonomic classification.</title>
        <authorList>
            <person name="Goeker M."/>
        </authorList>
    </citation>
    <scope>NUCLEOTIDE SEQUENCE [LARGE SCALE GENOMIC DNA]</scope>
    <source>
        <strain evidence="8 9">DSM 16325</strain>
    </source>
</reference>
<dbReference type="AlphaFoldDB" id="A0A7W8IR35"/>
<dbReference type="Proteomes" id="UP000520011">
    <property type="component" value="Unassembled WGS sequence"/>
</dbReference>
<dbReference type="InterPro" id="IPR002376">
    <property type="entry name" value="Formyl_transf_N"/>
</dbReference>
<dbReference type="InterPro" id="IPR004607">
    <property type="entry name" value="GART"/>
</dbReference>
<dbReference type="PROSITE" id="PS00373">
    <property type="entry name" value="GART"/>
    <property type="match status" value="1"/>
</dbReference>
<organism evidence="8 9">
    <name type="scientific">Anoxybacteroides tepidamans</name>
    <dbReference type="NCBI Taxonomy" id="265948"/>
    <lineage>
        <taxon>Bacteria</taxon>
        <taxon>Bacillati</taxon>
        <taxon>Bacillota</taxon>
        <taxon>Bacilli</taxon>
        <taxon>Bacillales</taxon>
        <taxon>Anoxybacillaceae</taxon>
        <taxon>Anoxybacteroides</taxon>
    </lineage>
</organism>
<evidence type="ECO:0000256" key="1">
    <source>
        <dbReference type="ARBA" id="ARBA00005054"/>
    </source>
</evidence>
<dbReference type="FunFam" id="3.40.50.170:FF:000007">
    <property type="entry name" value="Phosphoribosylglycinamide formyltransferase"/>
    <property type="match status" value="1"/>
</dbReference>
<proteinExistence type="inferred from homology"/>
<feature type="domain" description="Formyl transferase N-terminal" evidence="7">
    <location>
        <begin position="1"/>
        <end position="181"/>
    </location>
</feature>
<feature type="binding site" evidence="6">
    <location>
        <begin position="11"/>
        <end position="13"/>
    </location>
    <ligand>
        <name>N(1)-(5-phospho-beta-D-ribosyl)glycinamide</name>
        <dbReference type="ChEBI" id="CHEBI:143788"/>
    </ligand>
</feature>
<dbReference type="UniPathway" id="UPA00074">
    <property type="reaction ID" value="UER00126"/>
</dbReference>
<evidence type="ECO:0000256" key="5">
    <source>
        <dbReference type="ARBA" id="ARBA00047664"/>
    </source>
</evidence>
<keyword evidence="3 6" id="KW-0658">Purine biosynthesis</keyword>
<evidence type="ECO:0000256" key="2">
    <source>
        <dbReference type="ARBA" id="ARBA00022679"/>
    </source>
</evidence>
<dbReference type="RefSeq" id="WP_183254480.1">
    <property type="nucleotide sequence ID" value="NZ_JACHEP010000012.1"/>
</dbReference>
<sequence length="193" mass="21286">MKLAIFASGSGTNFQAIVDAVKRGELAAEVALLVCDRPEAKVVERAKKEGIPAFVFRPKDYATKADFERDILAQLTESGIEFIALAGYMRLIGPTLLSAYEGRIVNIHPSLLPAFPGKDAIGQAYRYGVKITGVTVHYVDEGMDTGPIIAQRAVPIEEGESLEQVERKIHAIEHELYPSVLKTLLERVETYER</sequence>
<dbReference type="GO" id="GO:0005829">
    <property type="term" value="C:cytosol"/>
    <property type="evidence" value="ECO:0007669"/>
    <property type="project" value="TreeGrafter"/>
</dbReference>
<feature type="binding site" evidence="6">
    <location>
        <begin position="89"/>
        <end position="92"/>
    </location>
    <ligand>
        <name>(6R)-10-formyltetrahydrofolate</name>
        <dbReference type="ChEBI" id="CHEBI:195366"/>
    </ligand>
</feature>
<keyword evidence="2 6" id="KW-0808">Transferase</keyword>
<dbReference type="Gene3D" id="3.40.50.170">
    <property type="entry name" value="Formyl transferase, N-terminal domain"/>
    <property type="match status" value="1"/>
</dbReference>
<comment type="catalytic activity">
    <reaction evidence="5 6">
        <text>N(1)-(5-phospho-beta-D-ribosyl)glycinamide + (6R)-10-formyltetrahydrofolate = N(2)-formyl-N(1)-(5-phospho-beta-D-ribosyl)glycinamide + (6S)-5,6,7,8-tetrahydrofolate + H(+)</text>
        <dbReference type="Rhea" id="RHEA:15053"/>
        <dbReference type="ChEBI" id="CHEBI:15378"/>
        <dbReference type="ChEBI" id="CHEBI:57453"/>
        <dbReference type="ChEBI" id="CHEBI:143788"/>
        <dbReference type="ChEBI" id="CHEBI:147286"/>
        <dbReference type="ChEBI" id="CHEBI:195366"/>
        <dbReference type="EC" id="2.1.2.2"/>
    </reaction>
</comment>
<feature type="binding site" evidence="6">
    <location>
        <position position="64"/>
    </location>
    <ligand>
        <name>(6R)-10-formyltetrahydrofolate</name>
        <dbReference type="ChEBI" id="CHEBI:195366"/>
    </ligand>
</feature>
<feature type="active site" description="Proton donor" evidence="6">
    <location>
        <position position="108"/>
    </location>
</feature>